<dbReference type="Gene3D" id="3.90.1200.10">
    <property type="match status" value="1"/>
</dbReference>
<reference evidence="2 3" key="1">
    <citation type="submission" date="2022-06" db="EMBL/GenBank/DDBJ databases">
        <title>Isolation of gut microbiota from human fecal samples.</title>
        <authorList>
            <person name="Pamer E.G."/>
            <person name="Barat B."/>
            <person name="Waligurski E."/>
            <person name="Medina S."/>
            <person name="Paddock L."/>
            <person name="Mostad J."/>
        </authorList>
    </citation>
    <scope>NUCLEOTIDE SEQUENCE [LARGE SCALE GENOMIC DNA]</scope>
    <source>
        <strain evidence="2 3">DFI.7.95</strain>
    </source>
</reference>
<dbReference type="RefSeq" id="WP_256311519.1">
    <property type="nucleotide sequence ID" value="NZ_JANGAC010000007.1"/>
</dbReference>
<dbReference type="InterPro" id="IPR011009">
    <property type="entry name" value="Kinase-like_dom_sf"/>
</dbReference>
<dbReference type="EMBL" id="JANGAC010000007">
    <property type="protein sequence ID" value="MCQ4923575.1"/>
    <property type="molecule type" value="Genomic_DNA"/>
</dbReference>
<proteinExistence type="predicted"/>
<evidence type="ECO:0000313" key="2">
    <source>
        <dbReference type="EMBL" id="MCQ4923575.1"/>
    </source>
</evidence>
<evidence type="ECO:0000259" key="1">
    <source>
        <dbReference type="Pfam" id="PF01636"/>
    </source>
</evidence>
<dbReference type="Proteomes" id="UP001524478">
    <property type="component" value="Unassembled WGS sequence"/>
</dbReference>
<dbReference type="Gene3D" id="3.30.200.20">
    <property type="entry name" value="Phosphorylase Kinase, domain 1"/>
    <property type="match status" value="1"/>
</dbReference>
<sequence length="303" mass="35808">MELYEIIENDYSIGSIIEIEKTKHGSGNTYFVETNRKEYIAKINERMDFVHIYDKVQKLLNEMNLLQSCIIKTNCGGVMTSEGVVLYEFIDGDSCTILTKSQSENAIRYIRKYNKALSLIPFKIEELDVKNHWDKARSIDFIINEFSNYLIELEIDTQDKKYIYDAINMLSKNKSRITDKNKQLIHSDLGADNFIFKDDKVISIIDFTPEYNHEVYSLCQFIYWNYLWNTSNINKDDINNYLKIYNFDDDINIEKDAFYLLLLNAALYRIVGPLIDKLNRNNKDYKGLKKRFFILKEVLNLNQ</sequence>
<organism evidence="2 3">
    <name type="scientific">Tissierella carlieri</name>
    <dbReference type="NCBI Taxonomy" id="689904"/>
    <lineage>
        <taxon>Bacteria</taxon>
        <taxon>Bacillati</taxon>
        <taxon>Bacillota</taxon>
        <taxon>Tissierellia</taxon>
        <taxon>Tissierellales</taxon>
        <taxon>Tissierellaceae</taxon>
        <taxon>Tissierella</taxon>
    </lineage>
</organism>
<accession>A0ABT1SAR8</accession>
<gene>
    <name evidence="2" type="ORF">NE686_10785</name>
</gene>
<dbReference type="InterPro" id="IPR002575">
    <property type="entry name" value="Aminoglycoside_PTrfase"/>
</dbReference>
<dbReference type="SUPFAM" id="SSF56112">
    <property type="entry name" value="Protein kinase-like (PK-like)"/>
    <property type="match status" value="1"/>
</dbReference>
<name>A0ABT1SAR8_9FIRM</name>
<dbReference type="Pfam" id="PF01636">
    <property type="entry name" value="APH"/>
    <property type="match status" value="1"/>
</dbReference>
<keyword evidence="3" id="KW-1185">Reference proteome</keyword>
<evidence type="ECO:0000313" key="3">
    <source>
        <dbReference type="Proteomes" id="UP001524478"/>
    </source>
</evidence>
<comment type="caution">
    <text evidence="2">The sequence shown here is derived from an EMBL/GenBank/DDBJ whole genome shotgun (WGS) entry which is preliminary data.</text>
</comment>
<feature type="domain" description="Aminoglycoside phosphotransferase" evidence="1">
    <location>
        <begin position="22"/>
        <end position="208"/>
    </location>
</feature>
<protein>
    <submittedName>
        <fullName evidence="2">Phosphotransferase</fullName>
    </submittedName>
</protein>